<dbReference type="SUPFAM" id="SSF46689">
    <property type="entry name" value="Homeodomain-like"/>
    <property type="match status" value="2"/>
</dbReference>
<gene>
    <name evidence="5" type="ORF">SAMN05421835_114106</name>
</gene>
<accession>A0A1I3X1R7</accession>
<reference evidence="5 6" key="1">
    <citation type="submission" date="2016-10" db="EMBL/GenBank/DDBJ databases">
        <authorList>
            <person name="de Groot N.N."/>
        </authorList>
    </citation>
    <scope>NUCLEOTIDE SEQUENCE [LARGE SCALE GENOMIC DNA]</scope>
    <source>
        <strain evidence="5 6">DSM 44468</strain>
    </source>
</reference>
<dbReference type="Pfam" id="PF12833">
    <property type="entry name" value="HTH_18"/>
    <property type="match status" value="1"/>
</dbReference>
<dbReference type="InterPro" id="IPR020449">
    <property type="entry name" value="Tscrpt_reg_AraC-type_HTH"/>
</dbReference>
<dbReference type="PANTHER" id="PTHR46796">
    <property type="entry name" value="HTH-TYPE TRANSCRIPTIONAL ACTIVATOR RHAS-RELATED"/>
    <property type="match status" value="1"/>
</dbReference>
<dbReference type="OrthoDB" id="241790at2"/>
<dbReference type="EMBL" id="FORP01000014">
    <property type="protein sequence ID" value="SFK13594.1"/>
    <property type="molecule type" value="Genomic_DNA"/>
</dbReference>
<dbReference type="RefSeq" id="WP_091511039.1">
    <property type="nucleotide sequence ID" value="NZ_CBDQZW010000019.1"/>
</dbReference>
<dbReference type="PROSITE" id="PS00041">
    <property type="entry name" value="HTH_ARAC_FAMILY_1"/>
    <property type="match status" value="1"/>
</dbReference>
<keyword evidence="6" id="KW-1185">Reference proteome</keyword>
<dbReference type="PROSITE" id="PS01124">
    <property type="entry name" value="HTH_ARAC_FAMILY_2"/>
    <property type="match status" value="1"/>
</dbReference>
<proteinExistence type="predicted"/>
<name>A0A1I3X1R7_9PSEU</name>
<dbReference type="STRING" id="115433.SAMN05421835_114106"/>
<evidence type="ECO:0000256" key="1">
    <source>
        <dbReference type="ARBA" id="ARBA00023015"/>
    </source>
</evidence>
<evidence type="ECO:0000313" key="5">
    <source>
        <dbReference type="EMBL" id="SFK13594.1"/>
    </source>
</evidence>
<evidence type="ECO:0000259" key="4">
    <source>
        <dbReference type="PROSITE" id="PS01124"/>
    </source>
</evidence>
<keyword evidence="3" id="KW-0804">Transcription</keyword>
<dbReference type="AlphaFoldDB" id="A0A1I3X1R7"/>
<feature type="domain" description="HTH araC/xylS-type" evidence="4">
    <location>
        <begin position="202"/>
        <end position="300"/>
    </location>
</feature>
<dbReference type="Gene3D" id="1.10.10.60">
    <property type="entry name" value="Homeodomain-like"/>
    <property type="match status" value="2"/>
</dbReference>
<protein>
    <submittedName>
        <fullName evidence="5">AraC-type DNA-binding protein</fullName>
    </submittedName>
</protein>
<dbReference type="InterPro" id="IPR050204">
    <property type="entry name" value="AraC_XylS_family_regulators"/>
</dbReference>
<dbReference type="InterPro" id="IPR009057">
    <property type="entry name" value="Homeodomain-like_sf"/>
</dbReference>
<dbReference type="PANTHER" id="PTHR46796:SF13">
    <property type="entry name" value="HTH-TYPE TRANSCRIPTIONAL ACTIVATOR RHAS"/>
    <property type="match status" value="1"/>
</dbReference>
<dbReference type="Pfam" id="PF12852">
    <property type="entry name" value="Cupin_6"/>
    <property type="match status" value="1"/>
</dbReference>
<dbReference type="SMART" id="SM00342">
    <property type="entry name" value="HTH_ARAC"/>
    <property type="match status" value="1"/>
</dbReference>
<evidence type="ECO:0000313" key="6">
    <source>
        <dbReference type="Proteomes" id="UP000199025"/>
    </source>
</evidence>
<dbReference type="GO" id="GO:0003700">
    <property type="term" value="F:DNA-binding transcription factor activity"/>
    <property type="evidence" value="ECO:0007669"/>
    <property type="project" value="InterPro"/>
</dbReference>
<keyword evidence="2 5" id="KW-0238">DNA-binding</keyword>
<dbReference type="InterPro" id="IPR018062">
    <property type="entry name" value="HTH_AraC-typ_CS"/>
</dbReference>
<sequence>MTDPLADLIGLTRPHAVLWKRIEGAGRWAIGFPAHSEIVFGTVVRGRCLLLEGGSALELAQGDFLLLAGSGPFVFASEPDAAPVDGERLLAEAPGRQVVLGSGDGEPVTLVGGDFLVDPANAGMLTKLMPGRVHLRDGDPGTRRIAQLLGLIGDESTSDRPGGAYILPRLAEVLLVEAVRSSGSSGTPPEGLLRGLADPPIAAALRALHADVRRPWTVAQLAATARLSRSVFAERFAERVGVTPIEYLLAWRMALAREALVRGDRTIDGIAHELGYGSASAFSNAFRRVTGVSPGRYAKTRGA</sequence>
<evidence type="ECO:0000256" key="2">
    <source>
        <dbReference type="ARBA" id="ARBA00023125"/>
    </source>
</evidence>
<dbReference type="Proteomes" id="UP000199025">
    <property type="component" value="Unassembled WGS sequence"/>
</dbReference>
<dbReference type="InterPro" id="IPR032783">
    <property type="entry name" value="AraC_lig"/>
</dbReference>
<dbReference type="InterPro" id="IPR018060">
    <property type="entry name" value="HTH_AraC"/>
</dbReference>
<keyword evidence="1" id="KW-0805">Transcription regulation</keyword>
<dbReference type="GO" id="GO:0043565">
    <property type="term" value="F:sequence-specific DNA binding"/>
    <property type="evidence" value="ECO:0007669"/>
    <property type="project" value="InterPro"/>
</dbReference>
<evidence type="ECO:0000256" key="3">
    <source>
        <dbReference type="ARBA" id="ARBA00023163"/>
    </source>
</evidence>
<dbReference type="PRINTS" id="PR00032">
    <property type="entry name" value="HTHARAC"/>
</dbReference>
<organism evidence="5 6">
    <name type="scientific">Amycolatopsis sacchari</name>
    <dbReference type="NCBI Taxonomy" id="115433"/>
    <lineage>
        <taxon>Bacteria</taxon>
        <taxon>Bacillati</taxon>
        <taxon>Actinomycetota</taxon>
        <taxon>Actinomycetes</taxon>
        <taxon>Pseudonocardiales</taxon>
        <taxon>Pseudonocardiaceae</taxon>
        <taxon>Amycolatopsis</taxon>
    </lineage>
</organism>